<dbReference type="Pfam" id="PF04542">
    <property type="entry name" value="Sigma70_r2"/>
    <property type="match status" value="1"/>
</dbReference>
<gene>
    <name evidence="9" type="ORF">JKJ07_14045</name>
</gene>
<dbReference type="RefSeq" id="WP_202991956.1">
    <property type="nucleotide sequence ID" value="NZ_JAENHO010000004.1"/>
</dbReference>
<feature type="region of interest" description="Disordered" evidence="6">
    <location>
        <begin position="158"/>
        <end position="207"/>
    </location>
</feature>
<dbReference type="InterPro" id="IPR013324">
    <property type="entry name" value="RNA_pol_sigma_r3/r4-like"/>
</dbReference>
<keyword evidence="2" id="KW-0805">Transcription regulation</keyword>
<dbReference type="InterPro" id="IPR013325">
    <property type="entry name" value="RNA_pol_sigma_r2"/>
</dbReference>
<reference evidence="9 10" key="1">
    <citation type="submission" date="2021-01" db="EMBL/GenBank/DDBJ databases">
        <title>Actinoplanes sp. nov. LDG1-01 isolated from lichen.</title>
        <authorList>
            <person name="Saeng-In P."/>
            <person name="Phongsopitanun W."/>
            <person name="Kanchanasin P."/>
            <person name="Yuki M."/>
            <person name="Kudo T."/>
            <person name="Ohkuma M."/>
            <person name="Tanasupawat S."/>
        </authorList>
    </citation>
    <scope>NUCLEOTIDE SEQUENCE [LARGE SCALE GENOMIC DNA]</scope>
    <source>
        <strain evidence="9 10">LDG1-01</strain>
    </source>
</reference>
<dbReference type="Proteomes" id="UP000598996">
    <property type="component" value="Unassembled WGS sequence"/>
</dbReference>
<evidence type="ECO:0000259" key="8">
    <source>
        <dbReference type="Pfam" id="PF08281"/>
    </source>
</evidence>
<feature type="compositionally biased region" description="Pro residues" evidence="6">
    <location>
        <begin position="172"/>
        <end position="193"/>
    </location>
</feature>
<evidence type="ECO:0000313" key="9">
    <source>
        <dbReference type="EMBL" id="MBL7255437.1"/>
    </source>
</evidence>
<dbReference type="NCBIfam" id="TIGR02937">
    <property type="entry name" value="sigma70-ECF"/>
    <property type="match status" value="1"/>
</dbReference>
<sequence length="207" mass="23531">MADRPERPVPAESFEDFFKRMYEPLLSFATFWCGSYHDADDAVDTVMVAMCERWHEIKSPAAYARRAVPRTIIKLRRDRGDHRFVAVPTDQLPELVDMVSDIDRISGDQWVQELLGTLPPTQYAVLSRFLDGLSMSEISDELRRSESTIRQNYKLARDRLRPAVSEYDRTRPPPPPPRSPSSAPPPPSPPPPRSSQGQNVDRAGGER</sequence>
<comment type="caution">
    <text evidence="9">The sequence shown here is derived from an EMBL/GenBank/DDBJ whole genome shotgun (WGS) entry which is preliminary data.</text>
</comment>
<proteinExistence type="inferred from homology"/>
<evidence type="ECO:0000256" key="3">
    <source>
        <dbReference type="ARBA" id="ARBA00023082"/>
    </source>
</evidence>
<dbReference type="InterPro" id="IPR007627">
    <property type="entry name" value="RNA_pol_sigma70_r2"/>
</dbReference>
<keyword evidence="3" id="KW-0731">Sigma factor</keyword>
<name>A0ABS1VL34_9ACTN</name>
<feature type="domain" description="RNA polymerase sigma-70 region 2" evidence="7">
    <location>
        <begin position="18"/>
        <end position="80"/>
    </location>
</feature>
<evidence type="ECO:0000256" key="4">
    <source>
        <dbReference type="ARBA" id="ARBA00023125"/>
    </source>
</evidence>
<accession>A0ABS1VL34</accession>
<dbReference type="SUPFAM" id="SSF88946">
    <property type="entry name" value="Sigma2 domain of RNA polymerase sigma factors"/>
    <property type="match status" value="1"/>
</dbReference>
<dbReference type="InterPro" id="IPR014284">
    <property type="entry name" value="RNA_pol_sigma-70_dom"/>
</dbReference>
<dbReference type="InterPro" id="IPR039425">
    <property type="entry name" value="RNA_pol_sigma-70-like"/>
</dbReference>
<dbReference type="Gene3D" id="1.10.1740.10">
    <property type="match status" value="1"/>
</dbReference>
<evidence type="ECO:0000256" key="5">
    <source>
        <dbReference type="ARBA" id="ARBA00023163"/>
    </source>
</evidence>
<keyword evidence="5" id="KW-0804">Transcription</keyword>
<organism evidence="9 10">
    <name type="scientific">Paractinoplanes lichenicola</name>
    <dbReference type="NCBI Taxonomy" id="2802976"/>
    <lineage>
        <taxon>Bacteria</taxon>
        <taxon>Bacillati</taxon>
        <taxon>Actinomycetota</taxon>
        <taxon>Actinomycetes</taxon>
        <taxon>Micromonosporales</taxon>
        <taxon>Micromonosporaceae</taxon>
        <taxon>Paractinoplanes</taxon>
    </lineage>
</organism>
<dbReference type="InterPro" id="IPR013249">
    <property type="entry name" value="RNA_pol_sigma70_r4_t2"/>
</dbReference>
<keyword evidence="10" id="KW-1185">Reference proteome</keyword>
<evidence type="ECO:0000313" key="10">
    <source>
        <dbReference type="Proteomes" id="UP000598996"/>
    </source>
</evidence>
<dbReference type="Pfam" id="PF08281">
    <property type="entry name" value="Sigma70_r4_2"/>
    <property type="match status" value="1"/>
</dbReference>
<keyword evidence="4" id="KW-0238">DNA-binding</keyword>
<dbReference type="SUPFAM" id="SSF88659">
    <property type="entry name" value="Sigma3 and sigma4 domains of RNA polymerase sigma factors"/>
    <property type="match status" value="1"/>
</dbReference>
<dbReference type="EMBL" id="JAENHO010000004">
    <property type="protein sequence ID" value="MBL7255437.1"/>
    <property type="molecule type" value="Genomic_DNA"/>
</dbReference>
<evidence type="ECO:0000256" key="2">
    <source>
        <dbReference type="ARBA" id="ARBA00023015"/>
    </source>
</evidence>
<comment type="similarity">
    <text evidence="1">Belongs to the sigma-70 factor family. ECF subfamily.</text>
</comment>
<evidence type="ECO:0000256" key="1">
    <source>
        <dbReference type="ARBA" id="ARBA00010641"/>
    </source>
</evidence>
<evidence type="ECO:0000256" key="6">
    <source>
        <dbReference type="SAM" id="MobiDB-lite"/>
    </source>
</evidence>
<dbReference type="Gene3D" id="1.10.10.10">
    <property type="entry name" value="Winged helix-like DNA-binding domain superfamily/Winged helix DNA-binding domain"/>
    <property type="match status" value="1"/>
</dbReference>
<evidence type="ECO:0000259" key="7">
    <source>
        <dbReference type="Pfam" id="PF04542"/>
    </source>
</evidence>
<dbReference type="InterPro" id="IPR036388">
    <property type="entry name" value="WH-like_DNA-bd_sf"/>
</dbReference>
<feature type="compositionally biased region" description="Basic and acidic residues" evidence="6">
    <location>
        <begin position="158"/>
        <end position="171"/>
    </location>
</feature>
<protein>
    <submittedName>
        <fullName evidence="9">Sigma-70 family RNA polymerase sigma factor</fullName>
    </submittedName>
</protein>
<dbReference type="PANTHER" id="PTHR43133">
    <property type="entry name" value="RNA POLYMERASE ECF-TYPE SIGMA FACTO"/>
    <property type="match status" value="1"/>
</dbReference>
<feature type="domain" description="RNA polymerase sigma factor 70 region 4 type 2" evidence="8">
    <location>
        <begin position="109"/>
        <end position="160"/>
    </location>
</feature>
<dbReference type="PANTHER" id="PTHR43133:SF8">
    <property type="entry name" value="RNA POLYMERASE SIGMA FACTOR HI_1459-RELATED"/>
    <property type="match status" value="1"/>
</dbReference>
<dbReference type="CDD" id="cd06171">
    <property type="entry name" value="Sigma70_r4"/>
    <property type="match status" value="1"/>
</dbReference>